<evidence type="ECO:0000313" key="2">
    <source>
        <dbReference type="EMBL" id="UXX84619.1"/>
    </source>
</evidence>
<gene>
    <name evidence="2" type="ORF">N7U68_08275</name>
</gene>
<dbReference type="Proteomes" id="UP001064087">
    <property type="component" value="Chromosome"/>
</dbReference>
<feature type="transmembrane region" description="Helical" evidence="1">
    <location>
        <begin position="95"/>
        <end position="115"/>
    </location>
</feature>
<keyword evidence="1" id="KW-0812">Transmembrane</keyword>
<evidence type="ECO:0000256" key="1">
    <source>
        <dbReference type="SAM" id="Phobius"/>
    </source>
</evidence>
<keyword evidence="1" id="KW-1133">Transmembrane helix</keyword>
<sequence>MIAAALGSLPGAALAEVCANERPDWTGVPVSAWAEALALFSTPAALFLLAASAVAVMLRHQWGALAVCVLWSFLTMAVTMFDTDMRASAMTEGCIGTPIVFIVAIASLCVAMILYTGRPTSDN</sequence>
<name>A0ABY6DEW4_9RHOB</name>
<organism evidence="2 3">
    <name type="scientific">Roseovarius pelagicus</name>
    <dbReference type="NCBI Taxonomy" id="2980108"/>
    <lineage>
        <taxon>Bacteria</taxon>
        <taxon>Pseudomonadati</taxon>
        <taxon>Pseudomonadota</taxon>
        <taxon>Alphaproteobacteria</taxon>
        <taxon>Rhodobacterales</taxon>
        <taxon>Roseobacteraceae</taxon>
        <taxon>Roseovarius</taxon>
    </lineage>
</organism>
<reference evidence="2" key="1">
    <citation type="submission" date="2022-10" db="EMBL/GenBank/DDBJ databases">
        <title>Roseovarius pelagicus sp. nov., isolated from Arctic seawater.</title>
        <authorList>
            <person name="Hong Y.W."/>
            <person name="Hwang C.Y."/>
        </authorList>
    </citation>
    <scope>NUCLEOTIDE SEQUENCE</scope>
    <source>
        <strain evidence="2">HL-MP18</strain>
    </source>
</reference>
<proteinExistence type="predicted"/>
<keyword evidence="1" id="KW-0472">Membrane</keyword>
<accession>A0ABY6DEW4</accession>
<dbReference type="EMBL" id="CP106738">
    <property type="protein sequence ID" value="UXX84619.1"/>
    <property type="molecule type" value="Genomic_DNA"/>
</dbReference>
<evidence type="ECO:0000313" key="3">
    <source>
        <dbReference type="Proteomes" id="UP001064087"/>
    </source>
</evidence>
<feature type="transmembrane region" description="Helical" evidence="1">
    <location>
        <begin position="62"/>
        <end position="83"/>
    </location>
</feature>
<keyword evidence="3" id="KW-1185">Reference proteome</keyword>
<protein>
    <submittedName>
        <fullName evidence="2">Uncharacterized protein</fullName>
    </submittedName>
</protein>
<feature type="transmembrane region" description="Helical" evidence="1">
    <location>
        <begin position="31"/>
        <end position="55"/>
    </location>
</feature>
<dbReference type="RefSeq" id="WP_165196524.1">
    <property type="nucleotide sequence ID" value="NZ_CP106738.1"/>
</dbReference>